<dbReference type="NCBIfam" id="TIGR00121">
    <property type="entry name" value="birA_ligase"/>
    <property type="match status" value="1"/>
</dbReference>
<evidence type="ECO:0000256" key="2">
    <source>
        <dbReference type="ARBA" id="ARBA00023267"/>
    </source>
</evidence>
<dbReference type="InterPro" id="IPR004408">
    <property type="entry name" value="Biotin_CoA_COase_ligase"/>
</dbReference>
<dbReference type="PROSITE" id="PS51733">
    <property type="entry name" value="BPL_LPL_CATALYTIC"/>
    <property type="match status" value="1"/>
</dbReference>
<dbReference type="InterPro" id="IPR004143">
    <property type="entry name" value="BPL_LPL_catalytic"/>
</dbReference>
<evidence type="ECO:0000256" key="3">
    <source>
        <dbReference type="ARBA" id="ARBA00024227"/>
    </source>
</evidence>
<name>A0A1H3VIE2_9ACTO</name>
<dbReference type="RefSeq" id="WP_092560876.1">
    <property type="nucleotide sequence ID" value="NZ_FNQV01000001.1"/>
</dbReference>
<evidence type="ECO:0000313" key="6">
    <source>
        <dbReference type="Proteomes" id="UP000199288"/>
    </source>
</evidence>
<proteinExistence type="predicted"/>
<dbReference type="EC" id="6.3.4.15" evidence="3"/>
<keyword evidence="1 5" id="KW-0436">Ligase</keyword>
<keyword evidence="6" id="KW-1185">Reference proteome</keyword>
<evidence type="ECO:0000313" key="5">
    <source>
        <dbReference type="EMBL" id="SDZ74540.1"/>
    </source>
</evidence>
<dbReference type="GO" id="GO:0004077">
    <property type="term" value="F:biotin--[biotin carboxyl-carrier protein] ligase activity"/>
    <property type="evidence" value="ECO:0007669"/>
    <property type="project" value="UniProtKB-EC"/>
</dbReference>
<dbReference type="Pfam" id="PF03099">
    <property type="entry name" value="BPL_LplA_LipB"/>
    <property type="match status" value="1"/>
</dbReference>
<evidence type="ECO:0000259" key="4">
    <source>
        <dbReference type="PROSITE" id="PS51733"/>
    </source>
</evidence>
<dbReference type="EMBL" id="FNQV01000001">
    <property type="protein sequence ID" value="SDZ74540.1"/>
    <property type="molecule type" value="Genomic_DNA"/>
</dbReference>
<accession>A0A1H3VIE2</accession>
<keyword evidence="2" id="KW-0092">Biotin</keyword>
<sequence>MITFVAQAGSTNTDVAALLQAGERALPFALATFDQRAGRGRAGAPWVSAPGRGLAMSIALAAPQVQPSVVHPVGLAVRDALRARTGAPVGLAWPNDIVIAAEQEVEGWGRWRKIAGILCEWHAGAIIAGIGVNLAYPPEQQPSPWATSLYPPDADAELLGRELASDIADRAVAAVETWRAHDGDLTYLLEDIDAASAWRGQQVRARQGETELAGVFLGVEPDGAARIGTPSGIERWISGEVRHVRV</sequence>
<dbReference type="AlphaFoldDB" id="A0A1H3VIE2"/>
<dbReference type="Gene3D" id="3.30.930.10">
    <property type="entry name" value="Bira Bifunctional Protein, Domain 2"/>
    <property type="match status" value="1"/>
</dbReference>
<feature type="domain" description="BPL/LPL catalytic" evidence="4">
    <location>
        <begin position="1"/>
        <end position="183"/>
    </location>
</feature>
<dbReference type="InterPro" id="IPR045864">
    <property type="entry name" value="aa-tRNA-synth_II/BPL/LPL"/>
</dbReference>
<dbReference type="OrthoDB" id="9807064at2"/>
<dbReference type="Pfam" id="PF02237">
    <property type="entry name" value="BPL_C"/>
    <property type="match status" value="1"/>
</dbReference>
<organism evidence="5 6">
    <name type="scientific">Bowdeniella nasicola</name>
    <dbReference type="NCBI Taxonomy" id="208480"/>
    <lineage>
        <taxon>Bacteria</taxon>
        <taxon>Bacillati</taxon>
        <taxon>Actinomycetota</taxon>
        <taxon>Actinomycetes</taxon>
        <taxon>Actinomycetales</taxon>
        <taxon>Actinomycetaceae</taxon>
        <taxon>Bowdeniella</taxon>
    </lineage>
</organism>
<dbReference type="Gene3D" id="2.30.30.100">
    <property type="match status" value="1"/>
</dbReference>
<reference evidence="6" key="1">
    <citation type="submission" date="2016-10" db="EMBL/GenBank/DDBJ databases">
        <authorList>
            <person name="Varghese N."/>
            <person name="Submissions S."/>
        </authorList>
    </citation>
    <scope>NUCLEOTIDE SEQUENCE [LARGE SCALE GENOMIC DNA]</scope>
    <source>
        <strain evidence="6">KPR-1</strain>
    </source>
</reference>
<gene>
    <name evidence="5" type="ORF">SAMN02910418_00084</name>
</gene>
<dbReference type="InterPro" id="IPR003142">
    <property type="entry name" value="BPL_C"/>
</dbReference>
<dbReference type="SUPFAM" id="SSF55681">
    <property type="entry name" value="Class II aaRS and biotin synthetases"/>
    <property type="match status" value="1"/>
</dbReference>
<protein>
    <recommendedName>
        <fullName evidence="3">biotin--[biotin carboxyl-carrier protein] ligase</fullName>
        <ecNumber evidence="3">6.3.4.15</ecNumber>
    </recommendedName>
</protein>
<dbReference type="PANTHER" id="PTHR12835:SF5">
    <property type="entry name" value="BIOTIN--PROTEIN LIGASE"/>
    <property type="match status" value="1"/>
</dbReference>
<dbReference type="PANTHER" id="PTHR12835">
    <property type="entry name" value="BIOTIN PROTEIN LIGASE"/>
    <property type="match status" value="1"/>
</dbReference>
<evidence type="ECO:0000256" key="1">
    <source>
        <dbReference type="ARBA" id="ARBA00022598"/>
    </source>
</evidence>
<dbReference type="GO" id="GO:0005737">
    <property type="term" value="C:cytoplasm"/>
    <property type="evidence" value="ECO:0007669"/>
    <property type="project" value="TreeGrafter"/>
</dbReference>
<dbReference type="Proteomes" id="UP000199288">
    <property type="component" value="Unassembled WGS sequence"/>
</dbReference>